<name>A0A6J5PP28_9CAUD</name>
<evidence type="ECO:0000313" key="1">
    <source>
        <dbReference type="EMBL" id="CAB4167372.1"/>
    </source>
</evidence>
<sequence>MKKALINSIEPGRICEVVDIGQEFEVAETFTWIDCPDDVITSHKYDSETKEFTAFDILTTPGFAENAYKVARSIAYTGIGDQLDTIFKELQSTGSISSTGPWATHIATVKANIPKDDPAAVLAWNIANIPK</sequence>
<dbReference type="EMBL" id="LR796815">
    <property type="protein sequence ID" value="CAB4167372.1"/>
    <property type="molecule type" value="Genomic_DNA"/>
</dbReference>
<dbReference type="EMBL" id="LR796858">
    <property type="protein sequence ID" value="CAB4171081.1"/>
    <property type="molecule type" value="Genomic_DNA"/>
</dbReference>
<reference evidence="2" key="1">
    <citation type="submission" date="2020-05" db="EMBL/GenBank/DDBJ databases">
        <authorList>
            <person name="Chiriac C."/>
            <person name="Salcher M."/>
            <person name="Ghai R."/>
            <person name="Kavagutti S V."/>
        </authorList>
    </citation>
    <scope>NUCLEOTIDE SEQUENCE</scope>
</reference>
<protein>
    <submittedName>
        <fullName evidence="2">Uncharacterized protein</fullName>
    </submittedName>
</protein>
<evidence type="ECO:0000313" key="4">
    <source>
        <dbReference type="EMBL" id="CAB4223017.1"/>
    </source>
</evidence>
<gene>
    <name evidence="4" type="ORF">UFOVP1666_60</name>
    <name evidence="1" type="ORF">UFOVP867_15</name>
    <name evidence="2" type="ORF">UFOVP913_183</name>
    <name evidence="3" type="ORF">UFOVP993_39</name>
</gene>
<organism evidence="2">
    <name type="scientific">uncultured Caudovirales phage</name>
    <dbReference type="NCBI Taxonomy" id="2100421"/>
    <lineage>
        <taxon>Viruses</taxon>
        <taxon>Duplodnaviria</taxon>
        <taxon>Heunggongvirae</taxon>
        <taxon>Uroviricota</taxon>
        <taxon>Caudoviricetes</taxon>
        <taxon>Peduoviridae</taxon>
        <taxon>Maltschvirus</taxon>
        <taxon>Maltschvirus maltsch</taxon>
    </lineage>
</organism>
<accession>A0A6J5PP28</accession>
<dbReference type="EMBL" id="LR797534">
    <property type="protein sequence ID" value="CAB4223017.1"/>
    <property type="molecule type" value="Genomic_DNA"/>
</dbReference>
<dbReference type="EMBL" id="LR796944">
    <property type="protein sequence ID" value="CAB4176567.1"/>
    <property type="molecule type" value="Genomic_DNA"/>
</dbReference>
<evidence type="ECO:0000313" key="3">
    <source>
        <dbReference type="EMBL" id="CAB4176567.1"/>
    </source>
</evidence>
<proteinExistence type="predicted"/>
<evidence type="ECO:0000313" key="2">
    <source>
        <dbReference type="EMBL" id="CAB4171081.1"/>
    </source>
</evidence>